<gene>
    <name evidence="2" type="ORF">MU1_40090</name>
</gene>
<dbReference type="RefSeq" id="WP_284240446.1">
    <property type="nucleotide sequence ID" value="NZ_BSSQ01000015.1"/>
</dbReference>
<accession>A0ABQ6GFB9</accession>
<feature type="chain" id="PRO_5046772929" evidence="1">
    <location>
        <begin position="29"/>
        <end position="386"/>
    </location>
</feature>
<protein>
    <submittedName>
        <fullName evidence="2">Uncharacterized protein</fullName>
    </submittedName>
</protein>
<feature type="signal peptide" evidence="1">
    <location>
        <begin position="1"/>
        <end position="28"/>
    </location>
</feature>
<name>A0ABQ6GFB9_9BACL</name>
<comment type="caution">
    <text evidence="2">The sequence shown here is derived from an EMBL/GenBank/DDBJ whole genome shotgun (WGS) entry which is preliminary data.</text>
</comment>
<evidence type="ECO:0000313" key="2">
    <source>
        <dbReference type="EMBL" id="GLX69664.1"/>
    </source>
</evidence>
<keyword evidence="3" id="KW-1185">Reference proteome</keyword>
<organism evidence="2 3">
    <name type="scientific">Paenibacillus glycanilyticus</name>
    <dbReference type="NCBI Taxonomy" id="126569"/>
    <lineage>
        <taxon>Bacteria</taxon>
        <taxon>Bacillati</taxon>
        <taxon>Bacillota</taxon>
        <taxon>Bacilli</taxon>
        <taxon>Bacillales</taxon>
        <taxon>Paenibacillaceae</taxon>
        <taxon>Paenibacillus</taxon>
    </lineage>
</organism>
<keyword evidence="1" id="KW-0732">Signal</keyword>
<sequence>MKMATKKFITVLSLTALLSVSVISPASAKESSPIVTTKTESFTVETFADTPNADGFYDRTGFKVVSATTTTTVENGNPVAMDIAAVEDYYDLNGNYINTVVKDEEMTNDYTTGEGTHSISSMTKNNALNEGSQEKVETIQEEDQQTLTDILDTSEEQKIKQFIDSNVAKLPEAKSTEVTGITTKQLNEIKEKTANIQASRAAEAAVTPLAEGDDCPTVSNGIEMCGAFDNYYRHNIVNGDFTTSSLGFAGEDSMYTVLHGSISGNTAKATRLANFKKYINSYQKYIILDMQVDKRAEAANWWIAVASFVTLVAGWSTGPIGWTAIVLQYANAGLVFASLTSAAYGSYSNLQYSKNSTSELSNSITQAKAMFTNGDANYGSEYVFGY</sequence>
<proteinExistence type="predicted"/>
<dbReference type="Proteomes" id="UP001157114">
    <property type="component" value="Unassembled WGS sequence"/>
</dbReference>
<evidence type="ECO:0000313" key="3">
    <source>
        <dbReference type="Proteomes" id="UP001157114"/>
    </source>
</evidence>
<evidence type="ECO:0000256" key="1">
    <source>
        <dbReference type="SAM" id="SignalP"/>
    </source>
</evidence>
<reference evidence="2 3" key="1">
    <citation type="submission" date="2023-03" db="EMBL/GenBank/DDBJ databases">
        <title>Draft genome sequence of the bacteria which degrade cell wall of Tricholomamatutake.</title>
        <authorList>
            <person name="Konishi Y."/>
            <person name="Fukuta Y."/>
            <person name="Shirasaka N."/>
        </authorList>
    </citation>
    <scope>NUCLEOTIDE SEQUENCE [LARGE SCALE GENOMIC DNA]</scope>
    <source>
        <strain evidence="3">mu1</strain>
    </source>
</reference>
<dbReference type="EMBL" id="BSSQ01000015">
    <property type="protein sequence ID" value="GLX69664.1"/>
    <property type="molecule type" value="Genomic_DNA"/>
</dbReference>